<dbReference type="RefSeq" id="WP_115004655.1">
    <property type="nucleotide sequence ID" value="NZ_UGQU01000001.1"/>
</dbReference>
<dbReference type="Proteomes" id="UP000254437">
    <property type="component" value="Unassembled WGS sequence"/>
</dbReference>
<sequence length="166" mass="19395">MRRIDRQNQSFRLINADIAQNCFKAIQEAVADTLNTLHNVVVTIGIDDDKARSNAQNRLYWSWLHELESQTGQDDEWWHCYFKRLFLARIYARDDGEFAEMAQSIKRCKGVINDTLYENIAMSVIKNISTTKANTKQFAEYLTKIELWAVANGFKVTTPQELEWVR</sequence>
<dbReference type="InterPro" id="IPR036619">
    <property type="entry name" value="NinB_sf"/>
</dbReference>
<dbReference type="SUPFAM" id="SSF103370">
    <property type="entry name" value="NinB"/>
    <property type="match status" value="1"/>
</dbReference>
<name>A0A378T416_MORLA</name>
<evidence type="ECO:0008006" key="3">
    <source>
        <dbReference type="Google" id="ProtNLM"/>
    </source>
</evidence>
<protein>
    <recommendedName>
        <fullName evidence="3">NinB protein</fullName>
    </recommendedName>
</protein>
<accession>A0A378T416</accession>
<proteinExistence type="predicted"/>
<dbReference type="AlphaFoldDB" id="A0A378T416"/>
<reference evidence="1 2" key="1">
    <citation type="submission" date="2018-06" db="EMBL/GenBank/DDBJ databases">
        <authorList>
            <consortium name="Pathogen Informatics"/>
            <person name="Doyle S."/>
        </authorList>
    </citation>
    <scope>NUCLEOTIDE SEQUENCE [LARGE SCALE GENOMIC DNA]</scope>
    <source>
        <strain evidence="1 2">NCTC10359</strain>
    </source>
</reference>
<evidence type="ECO:0000313" key="2">
    <source>
        <dbReference type="Proteomes" id="UP000254437"/>
    </source>
</evidence>
<gene>
    <name evidence="1" type="ORF">NCTC10359_00155</name>
</gene>
<organism evidence="1 2">
    <name type="scientific">Moraxella lacunata</name>
    <dbReference type="NCBI Taxonomy" id="477"/>
    <lineage>
        <taxon>Bacteria</taxon>
        <taxon>Pseudomonadati</taxon>
        <taxon>Pseudomonadota</taxon>
        <taxon>Gammaproteobacteria</taxon>
        <taxon>Moraxellales</taxon>
        <taxon>Moraxellaceae</taxon>
        <taxon>Moraxella</taxon>
    </lineage>
</organism>
<dbReference type="Pfam" id="PF05772">
    <property type="entry name" value="NinB"/>
    <property type="match status" value="1"/>
</dbReference>
<dbReference type="InterPro" id="IPR008711">
    <property type="entry name" value="Recombinase_NinB"/>
</dbReference>
<dbReference type="Gene3D" id="1.10.3790.10">
    <property type="entry name" value="NinB"/>
    <property type="match status" value="1"/>
</dbReference>
<dbReference type="EMBL" id="UGQU01000001">
    <property type="protein sequence ID" value="STZ55561.1"/>
    <property type="molecule type" value="Genomic_DNA"/>
</dbReference>
<evidence type="ECO:0000313" key="1">
    <source>
        <dbReference type="EMBL" id="STZ55561.1"/>
    </source>
</evidence>